<dbReference type="GO" id="GO:0005886">
    <property type="term" value="C:plasma membrane"/>
    <property type="evidence" value="ECO:0007669"/>
    <property type="project" value="TreeGrafter"/>
</dbReference>
<feature type="transmembrane region" description="Helical" evidence="7">
    <location>
        <begin position="457"/>
        <end position="478"/>
    </location>
</feature>
<dbReference type="PANTHER" id="PTHR10283">
    <property type="entry name" value="SOLUTE CARRIER FAMILY 13 MEMBER"/>
    <property type="match status" value="1"/>
</dbReference>
<evidence type="ECO:0008006" key="10">
    <source>
        <dbReference type="Google" id="ProtNLM"/>
    </source>
</evidence>
<evidence type="ECO:0000256" key="5">
    <source>
        <dbReference type="ARBA" id="ARBA00023136"/>
    </source>
</evidence>
<evidence type="ECO:0000256" key="1">
    <source>
        <dbReference type="ARBA" id="ARBA00004141"/>
    </source>
</evidence>
<comment type="caution">
    <text evidence="8">The sequence shown here is derived from an EMBL/GenBank/DDBJ whole genome shotgun (WGS) entry which is preliminary data.</text>
</comment>
<sequence length="508" mass="56532">MLDTILKRKSWELSPGETKPITPKMYFGFFLKNGWTLLLSVGVPILLIVVPLCLEGHTGKEPYAAYVIILMASGFWAIYWCTECIPLPVTAFLPVILYPAFGISDTDKVTSAYFSDSIMFLFGGCVLALSFEVPIVDAIITELKKKMLEVHTEDAPTPTSDAVLPATEQQPHTVKAEDPSKKPDKDEKLRKINKRIHNIKTMFLLATAYSSNIGGTGVITGSGTNVIVLDLVRKDADEELASLECKKMLEISFLDWMLFNIPPMLINIILCWIYLQIHFLGIPQFLKFWEKKTEEQMEIEAMNSKFEKSVETTMKRQYQELGPIRFNELGVLVLFSIMVVLWVFKDPQFIPGWDALPFFDRTPSGKSLIKECTSTLLICFIMFVTPGRAIYYKTIGSGGLGEGVKDPLLSFDFIMRKFPWGIFILLGGGSAMALGAKESGLNKWVEEFLETNETLKTLPGPVILGIVLIFIATLTSVASNTATAAIVTPVLLGLVCYNAILVISYLLG</sequence>
<evidence type="ECO:0000256" key="2">
    <source>
        <dbReference type="ARBA" id="ARBA00006772"/>
    </source>
</evidence>
<organism evidence="8 9">
    <name type="scientific">Folsomia candida</name>
    <name type="common">Springtail</name>
    <dbReference type="NCBI Taxonomy" id="158441"/>
    <lineage>
        <taxon>Eukaryota</taxon>
        <taxon>Metazoa</taxon>
        <taxon>Ecdysozoa</taxon>
        <taxon>Arthropoda</taxon>
        <taxon>Hexapoda</taxon>
        <taxon>Collembola</taxon>
        <taxon>Entomobryomorpha</taxon>
        <taxon>Isotomoidea</taxon>
        <taxon>Isotomidae</taxon>
        <taxon>Proisotominae</taxon>
        <taxon>Folsomia</taxon>
    </lineage>
</organism>
<name>A0A226EGN3_FOLCA</name>
<dbReference type="OMA" id="ATEYWED"/>
<dbReference type="InterPro" id="IPR001898">
    <property type="entry name" value="SLC13A/DASS"/>
</dbReference>
<keyword evidence="3 7" id="KW-0812">Transmembrane</keyword>
<dbReference type="OrthoDB" id="6493944at2759"/>
<evidence type="ECO:0000313" key="9">
    <source>
        <dbReference type="Proteomes" id="UP000198287"/>
    </source>
</evidence>
<keyword evidence="4 7" id="KW-1133">Transmembrane helix</keyword>
<dbReference type="EMBL" id="LNIX01000003">
    <property type="protein sequence ID" value="OXA56742.1"/>
    <property type="molecule type" value="Genomic_DNA"/>
</dbReference>
<dbReference type="Proteomes" id="UP000198287">
    <property type="component" value="Unassembled WGS sequence"/>
</dbReference>
<feature type="transmembrane region" description="Helical" evidence="7">
    <location>
        <begin position="264"/>
        <end position="282"/>
    </location>
</feature>
<evidence type="ECO:0000313" key="8">
    <source>
        <dbReference type="EMBL" id="OXA56742.1"/>
    </source>
</evidence>
<gene>
    <name evidence="8" type="ORF">Fcan01_08411</name>
</gene>
<protein>
    <recommendedName>
        <fullName evidence="10">Protein I'm not dead yet</fullName>
    </recommendedName>
</protein>
<evidence type="ECO:0000256" key="3">
    <source>
        <dbReference type="ARBA" id="ARBA00022692"/>
    </source>
</evidence>
<dbReference type="PANTHER" id="PTHR10283:SF82">
    <property type="entry name" value="SOLUTE CARRIER FAMILY 13 MEMBER 2"/>
    <property type="match status" value="1"/>
</dbReference>
<keyword evidence="5 7" id="KW-0472">Membrane</keyword>
<feature type="transmembrane region" description="Helical" evidence="7">
    <location>
        <begin position="34"/>
        <end position="54"/>
    </location>
</feature>
<comment type="subcellular location">
    <subcellularLocation>
        <location evidence="1">Membrane</location>
        <topology evidence="1">Multi-pass membrane protein</topology>
    </subcellularLocation>
</comment>
<accession>A0A226EGN3</accession>
<feature type="transmembrane region" description="Helical" evidence="7">
    <location>
        <begin position="418"/>
        <end position="436"/>
    </location>
</feature>
<proteinExistence type="inferred from homology"/>
<feature type="transmembrane region" description="Helical" evidence="7">
    <location>
        <begin position="484"/>
        <end position="507"/>
    </location>
</feature>
<feature type="transmembrane region" description="Helical" evidence="7">
    <location>
        <begin position="324"/>
        <end position="344"/>
    </location>
</feature>
<dbReference type="GO" id="GO:0015556">
    <property type="term" value="F:C4-dicarboxylate transmembrane transporter activity"/>
    <property type="evidence" value="ECO:0007669"/>
    <property type="project" value="UniProtKB-ARBA"/>
</dbReference>
<dbReference type="Pfam" id="PF00939">
    <property type="entry name" value="Na_sulph_symp"/>
    <property type="match status" value="1"/>
</dbReference>
<dbReference type="GO" id="GO:0005310">
    <property type="term" value="F:dicarboxylic acid transmembrane transporter activity"/>
    <property type="evidence" value="ECO:0007669"/>
    <property type="project" value="UniProtKB-ARBA"/>
</dbReference>
<reference evidence="8 9" key="1">
    <citation type="submission" date="2015-12" db="EMBL/GenBank/DDBJ databases">
        <title>The genome of Folsomia candida.</title>
        <authorList>
            <person name="Faddeeva A."/>
            <person name="Derks M.F."/>
            <person name="Anvar Y."/>
            <person name="Smit S."/>
            <person name="Van Straalen N."/>
            <person name="Roelofs D."/>
        </authorList>
    </citation>
    <scope>NUCLEOTIDE SEQUENCE [LARGE SCALE GENOMIC DNA]</scope>
    <source>
        <strain evidence="8 9">VU population</strain>
        <tissue evidence="8">Whole body</tissue>
    </source>
</reference>
<feature type="transmembrane region" description="Helical" evidence="7">
    <location>
        <begin position="201"/>
        <end position="221"/>
    </location>
</feature>
<evidence type="ECO:0000256" key="4">
    <source>
        <dbReference type="ARBA" id="ARBA00022989"/>
    </source>
</evidence>
<evidence type="ECO:0000256" key="7">
    <source>
        <dbReference type="SAM" id="Phobius"/>
    </source>
</evidence>
<keyword evidence="9" id="KW-1185">Reference proteome</keyword>
<feature type="transmembrane region" description="Helical" evidence="7">
    <location>
        <begin position="66"/>
        <end position="98"/>
    </location>
</feature>
<feature type="transmembrane region" description="Helical" evidence="7">
    <location>
        <begin position="118"/>
        <end position="140"/>
    </location>
</feature>
<comment type="similarity">
    <text evidence="2">Belongs to the SLC13A/DASS transporter (TC 2.A.47) family. NADC subfamily.</text>
</comment>
<feature type="region of interest" description="Disordered" evidence="6">
    <location>
        <begin position="155"/>
        <end position="187"/>
    </location>
</feature>
<feature type="compositionally biased region" description="Basic and acidic residues" evidence="6">
    <location>
        <begin position="174"/>
        <end position="187"/>
    </location>
</feature>
<evidence type="ECO:0000256" key="6">
    <source>
        <dbReference type="SAM" id="MobiDB-lite"/>
    </source>
</evidence>
<dbReference type="AlphaFoldDB" id="A0A226EGN3"/>